<keyword evidence="9" id="KW-1133">Transmembrane helix</keyword>
<feature type="disulfide bond" evidence="5">
    <location>
        <begin position="906"/>
        <end position="921"/>
    </location>
</feature>
<feature type="region of interest" description="Disordered" evidence="8">
    <location>
        <begin position="180"/>
        <end position="220"/>
    </location>
</feature>
<dbReference type="GO" id="GO:0004252">
    <property type="term" value="F:serine-type endopeptidase activity"/>
    <property type="evidence" value="ECO:0007669"/>
    <property type="project" value="InterPro"/>
</dbReference>
<comment type="caution">
    <text evidence="6">Lacks conserved residue(s) required for the propagation of feature annotation.</text>
</comment>
<dbReference type="KEGG" id="tnl:113500587"/>
<feature type="region of interest" description="Disordered" evidence="8">
    <location>
        <begin position="1244"/>
        <end position="1268"/>
    </location>
</feature>
<evidence type="ECO:0000256" key="9">
    <source>
        <dbReference type="SAM" id="Phobius"/>
    </source>
</evidence>
<evidence type="ECO:0000256" key="8">
    <source>
        <dbReference type="SAM" id="MobiDB-lite"/>
    </source>
</evidence>
<feature type="domain" description="Peptidase S1" evidence="10">
    <location>
        <begin position="1639"/>
        <end position="1860"/>
    </location>
</feature>
<sequence length="2135" mass="240501">MKMTSENIKKERFDQLGLPPMELAESTIINRNNEGVYRCLFPTLQKIMVMMLLTIFGVGTYMLLLKISENYDSTRNTGIIVITGNQETPNVTVHNIEILIRKSNSTIPVKIRKKRHTSSGSSQSFSSSIENDESETNFNDEQLQKARELILKHDMLCNKDNKQEICKDLVTKLKSITKENRSPARDSFEVKQNDKNALNSEDTEETDVPPTDISKREASPITNLDSIFESVRSIPHEPIDNSHVLTHVPHSHTGNPPHFTDTCLLARLLKQNYPYAKEIYNPASEYFPHQDHPLISQSRFYSPVAHTPYLEAREMDAQRRKIHPQDVDILMSFLASKSDAGLADPRSNTTRESACAPGTVPCLDGDGCVDEKQWCDGNVDCADVSDEARCSCTSRVDRARFCDGYYDCPFGEDEMGCFGCADNMFSCEDLENSCFTKEQRCNNVVDCPNHKDEVECNMLAPSLLKKPLFSVSNTEGFLHRNFKGDWYAVCKNPYMWAHDACRRETGLIIRPPFIQVVPIDPMLKINYLNTDPGGLIQTSDTCMNSSAVYVTCPDLLCGTRVQSTTQLLRENAAIENRLFGRNKRFLLTNHPYPLMFYGNRFKRNVDEPSTKTNFEIKFDTLKKEFLDTMRNKRTESRVVGGKPSQPAAWPWMVAVYRNGMFHCGGVVITHSWIISAAHCVHKFWEHYYEVQVGMLRRFSFSPQEQSHKVTHIIFNPHYSQSDMKNDLSLLRVEPAIQFSRWVRPICLPSPDTAGQDWLWGPAPGTMCTAVGWGATKEHGPDPDHMREVEVPIWETCKHREDRAGNEICAGLNEGGKDACQGDSGGPLLCRNPLNSQQWYMAGIVSHGDGCGRKGEPGVYTRVSLFVKWIKYHIMSKSLPIVQPVQECPGFKCESGISKCLPNKRKCDRIVDCLDGEDEKQCKFTRTVSTITDNIFLTPKPSFDNDFLESKNAQVGTTISPSIASEFEELIKSTNILKELETSTSQPKHDDGTTPANQNDDFIDETKGSVDPMDTIKDYDDFTNEATESVDRMDETKESVDAISRATDSDDQIDKTIEFMDTIDKTTDPVVQIDETKESVDTIHKTSESADPFNDVKESIEMIKTTTESVYPTSETPETIHPDDDIKGFIDTNQRESKPSEELGTANPNLENSSTINSVTSISSEASFGGSNENVTEDPNVSPITEVESVNRGDTDIISVVISKESLESRSAVLGHGTGTTTDFPTTSKNNFKEKSVTSTIFSDDFKTTTTDSSSETSKESLESHEDTTPLSINKDLIVDSPTKSLESDDKELIIELLPKNLDMADQIGAASEHTVQVQNISLSNPHSDKGHHDLSNDKLRDFQVKSDMINKIVLSEPEPAKVRRKHRIPKEFECRRIFQTISYHQRCDRKADCEDGTDELDCTCVDYLSTFDEKLICDGVFDCADGQDEADCYSCAEDKYLCQKSQMCLPKELVCDGKQNCPHGEDELDCFALTNGNEMVFNLDGRPAINLEGYLTKRHLNDWHIVCDPTLSLEQQDQAATHICRYLGFSSANKYLVKYINVKEDELIARSLDINNRRKRDAVGRMPIHFAYRQEMGEDNTARHAIIDDPQVIKEKCVPNITKTCKSLYVYCDHTLFTHFDDSENAFRRDSHPVIEQVWPWIAKVFIEGEYRCTGVLVDLSWVLVSESCLWDATNHFRLSHHYTTVVLGSHRTLDSVNSMHEQVYQVDAKRNIYRSKASLLHLKQPAIYSNVVKPMAVSSSYFNTDHKSTCVAVGQDDKNNTLSVLLEETIRNCHPSNRCFVRKSDRSVCPPEVTTNRHWAGVVSCHTEQGWHPAATFVDGRGECDFGDQINGTDVEYLKNEMKNGEIKGMTSLDGGENCEGIRCSRGRCIPILQVCDGVKHCEDAKDESEEACYKKYKMCDREPYHKGCECSVGQMKCRNGKCISKELFKDGNNDCGDGTDEPGQTTCSDYLARVMPSRLCDGVLHCADRSDEDPVYCKCFAKKSHSCRTRTNDEYCVSPDVVCDGVRDCPNGEDEQACIALTKPQEFPPGTGQVIVRSHGVWYTKCYPTQNHTKSELEKICSELGFISGHAKQIHDLDNFIVDLHNDIIIDTFSDVSLNKNTTLKMRNTEEPIAKAVFNSDLKDCYPVIVECL</sequence>
<dbReference type="SUPFAM" id="SSF50494">
    <property type="entry name" value="Trypsin-like serine proteases"/>
    <property type="match status" value="2"/>
</dbReference>
<dbReference type="InterPro" id="IPR001190">
    <property type="entry name" value="SRCR"/>
</dbReference>
<evidence type="ECO:0000256" key="7">
    <source>
        <dbReference type="RuleBase" id="RU363034"/>
    </source>
</evidence>
<dbReference type="GeneID" id="113500587"/>
<dbReference type="PROSITE" id="PS50287">
    <property type="entry name" value="SRCR_2"/>
    <property type="match status" value="1"/>
</dbReference>
<dbReference type="SUPFAM" id="SSF57424">
    <property type="entry name" value="LDL receptor-like module"/>
    <property type="match status" value="8"/>
</dbReference>
<dbReference type="SMART" id="SM00020">
    <property type="entry name" value="Tryp_SPc"/>
    <property type="match status" value="1"/>
</dbReference>
<dbReference type="Pfam" id="PF00089">
    <property type="entry name" value="Trypsin"/>
    <property type="match status" value="1"/>
</dbReference>
<evidence type="ECO:0000259" key="11">
    <source>
        <dbReference type="PROSITE" id="PS50287"/>
    </source>
</evidence>
<feature type="compositionally biased region" description="Basic and acidic residues" evidence="8">
    <location>
        <begin position="180"/>
        <end position="194"/>
    </location>
</feature>
<feature type="compositionally biased region" description="Basic and acidic residues" evidence="8">
    <location>
        <begin position="1256"/>
        <end position="1267"/>
    </location>
</feature>
<keyword evidence="9" id="KW-0812">Transmembrane</keyword>
<dbReference type="Gene3D" id="4.10.400.10">
    <property type="entry name" value="Low-density Lipoprotein Receptor"/>
    <property type="match status" value="7"/>
</dbReference>
<evidence type="ECO:0000256" key="4">
    <source>
        <dbReference type="ARBA" id="ARBA00023157"/>
    </source>
</evidence>
<feature type="compositionally biased region" description="Basic and acidic residues" evidence="8">
    <location>
        <begin position="1117"/>
        <end position="1140"/>
    </location>
</feature>
<feature type="compositionally biased region" description="Low complexity" evidence="8">
    <location>
        <begin position="1244"/>
        <end position="1255"/>
    </location>
</feature>
<keyword evidence="2 7" id="KW-0378">Hydrolase</keyword>
<feature type="disulfide bond" evidence="5">
    <location>
        <begin position="1912"/>
        <end position="1924"/>
    </location>
</feature>
<feature type="disulfide bond" evidence="5">
    <location>
        <begin position="375"/>
        <end position="390"/>
    </location>
</feature>
<dbReference type="Pfam" id="PF09342">
    <property type="entry name" value="DUF1986"/>
    <property type="match status" value="1"/>
</dbReference>
<evidence type="ECO:0000256" key="3">
    <source>
        <dbReference type="ARBA" id="ARBA00022825"/>
    </source>
</evidence>
<proteinExistence type="predicted"/>
<evidence type="ECO:0000313" key="12">
    <source>
        <dbReference type="Proteomes" id="UP000322000"/>
    </source>
</evidence>
<evidence type="ECO:0000256" key="5">
    <source>
        <dbReference type="PROSITE-ProRule" id="PRU00124"/>
    </source>
</evidence>
<dbReference type="GO" id="GO:0006508">
    <property type="term" value="P:proteolysis"/>
    <property type="evidence" value="ECO:0007669"/>
    <property type="project" value="UniProtKB-KW"/>
</dbReference>
<dbReference type="RefSeq" id="XP_026737241.1">
    <property type="nucleotide sequence ID" value="XM_026881440.1"/>
</dbReference>
<dbReference type="PROSITE" id="PS50240">
    <property type="entry name" value="TRYPSIN_DOM"/>
    <property type="match status" value="2"/>
</dbReference>
<dbReference type="Gene3D" id="2.40.10.10">
    <property type="entry name" value="Trypsin-like serine proteases"/>
    <property type="match status" value="2"/>
</dbReference>
<dbReference type="InterPro" id="IPR043504">
    <property type="entry name" value="Peptidase_S1_PA_chymotrypsin"/>
</dbReference>
<dbReference type="PRINTS" id="PR00261">
    <property type="entry name" value="LDLRECEPTOR"/>
</dbReference>
<dbReference type="PROSITE" id="PS50068">
    <property type="entry name" value="LDLRA_2"/>
    <property type="match status" value="8"/>
</dbReference>
<evidence type="ECO:0000256" key="1">
    <source>
        <dbReference type="ARBA" id="ARBA00022670"/>
    </source>
</evidence>
<dbReference type="PROSITE" id="PS00134">
    <property type="entry name" value="TRYPSIN_HIS"/>
    <property type="match status" value="1"/>
</dbReference>
<feature type="disulfide bond" evidence="5">
    <location>
        <begin position="1919"/>
        <end position="1937"/>
    </location>
</feature>
<feature type="domain" description="Peptidase S1" evidence="10">
    <location>
        <begin position="638"/>
        <end position="874"/>
    </location>
</feature>
<feature type="region of interest" description="Disordered" evidence="8">
    <location>
        <begin position="110"/>
        <end position="138"/>
    </location>
</feature>
<dbReference type="GO" id="GO:0016020">
    <property type="term" value="C:membrane"/>
    <property type="evidence" value="ECO:0007669"/>
    <property type="project" value="InterPro"/>
</dbReference>
<feature type="disulfide bond" evidence="5">
    <location>
        <begin position="1455"/>
        <end position="1470"/>
    </location>
</feature>
<keyword evidence="1 7" id="KW-0645">Protease</keyword>
<name>A0A7E5WAL7_TRINI</name>
<dbReference type="PANTHER" id="PTHR24252">
    <property type="entry name" value="ACROSIN-RELATED"/>
    <property type="match status" value="1"/>
</dbReference>
<dbReference type="PANTHER" id="PTHR24252:SF7">
    <property type="entry name" value="HYALIN"/>
    <property type="match status" value="1"/>
</dbReference>
<accession>A0A7E5WAL7</accession>
<dbReference type="CDD" id="cd00112">
    <property type="entry name" value="LDLa"/>
    <property type="match status" value="8"/>
</dbReference>
<dbReference type="Pfam" id="PF00057">
    <property type="entry name" value="Ldl_recept_a"/>
    <property type="match status" value="3"/>
</dbReference>
<dbReference type="InterPro" id="IPR001254">
    <property type="entry name" value="Trypsin_dom"/>
</dbReference>
<dbReference type="InterPro" id="IPR036055">
    <property type="entry name" value="LDL_receptor-like_sf"/>
</dbReference>
<dbReference type="Gene3D" id="2.40.128.620">
    <property type="match status" value="1"/>
</dbReference>
<feature type="compositionally biased region" description="Basic and acidic residues" evidence="8">
    <location>
        <begin position="1003"/>
        <end position="1017"/>
    </location>
</feature>
<feature type="region of interest" description="Disordered" evidence="8">
    <location>
        <begin position="981"/>
        <end position="1017"/>
    </location>
</feature>
<dbReference type="InterPro" id="IPR033116">
    <property type="entry name" value="TRYPSIN_SER"/>
</dbReference>
<dbReference type="FunCoup" id="A0A7E5WAL7">
    <property type="interactions" value="27"/>
</dbReference>
<dbReference type="InterPro" id="IPR023415">
    <property type="entry name" value="LDLR_class-A_CS"/>
</dbReference>
<feature type="disulfide bond" evidence="5">
    <location>
        <begin position="887"/>
        <end position="899"/>
    </location>
</feature>
<feature type="compositionally biased region" description="Polar residues" evidence="8">
    <location>
        <begin position="1168"/>
        <end position="1182"/>
    </location>
</feature>
<organism evidence="12 13">
    <name type="scientific">Trichoplusia ni</name>
    <name type="common">Cabbage looper</name>
    <dbReference type="NCBI Taxonomy" id="7111"/>
    <lineage>
        <taxon>Eukaryota</taxon>
        <taxon>Metazoa</taxon>
        <taxon>Ecdysozoa</taxon>
        <taxon>Arthropoda</taxon>
        <taxon>Hexapoda</taxon>
        <taxon>Insecta</taxon>
        <taxon>Pterygota</taxon>
        <taxon>Neoptera</taxon>
        <taxon>Endopterygota</taxon>
        <taxon>Lepidoptera</taxon>
        <taxon>Glossata</taxon>
        <taxon>Ditrysia</taxon>
        <taxon>Noctuoidea</taxon>
        <taxon>Noctuidae</taxon>
        <taxon>Plusiinae</taxon>
        <taxon>Trichoplusia</taxon>
    </lineage>
</organism>
<feature type="disulfide bond" evidence="5">
    <location>
        <begin position="1417"/>
        <end position="1432"/>
    </location>
</feature>
<dbReference type="Proteomes" id="UP000322000">
    <property type="component" value="Chromosome 14"/>
</dbReference>
<feature type="compositionally biased region" description="Low complexity" evidence="8">
    <location>
        <begin position="1150"/>
        <end position="1164"/>
    </location>
</feature>
<dbReference type="InterPro" id="IPR015420">
    <property type="entry name" value="Peptidase_S1A_nudel"/>
</dbReference>
<evidence type="ECO:0000313" key="13">
    <source>
        <dbReference type="RefSeq" id="XP_026737241.1"/>
    </source>
</evidence>
<dbReference type="PROSITE" id="PS00135">
    <property type="entry name" value="TRYPSIN_SER"/>
    <property type="match status" value="1"/>
</dbReference>
<dbReference type="InterPro" id="IPR009003">
    <property type="entry name" value="Peptidase_S1_PA"/>
</dbReference>
<dbReference type="FunFam" id="2.40.10.10:FF:000006">
    <property type="entry name" value="Serine proteinase stubble"/>
    <property type="match status" value="1"/>
</dbReference>
<dbReference type="PROSITE" id="PS01209">
    <property type="entry name" value="LDLRA_1"/>
    <property type="match status" value="3"/>
</dbReference>
<dbReference type="OrthoDB" id="10016557at2759"/>
<feature type="disulfide bond" evidence="5">
    <location>
        <begin position="1865"/>
        <end position="1883"/>
    </location>
</feature>
<feature type="compositionally biased region" description="Low complexity" evidence="8">
    <location>
        <begin position="118"/>
        <end position="129"/>
    </location>
</feature>
<feature type="region of interest" description="Disordered" evidence="8">
    <location>
        <begin position="1108"/>
        <end position="1187"/>
    </location>
</feature>
<dbReference type="InterPro" id="IPR018114">
    <property type="entry name" value="TRYPSIN_HIS"/>
</dbReference>
<feature type="domain" description="SRCR" evidence="11">
    <location>
        <begin position="1471"/>
        <end position="1613"/>
    </location>
</feature>
<evidence type="ECO:0000256" key="2">
    <source>
        <dbReference type="ARBA" id="ARBA00022801"/>
    </source>
</evidence>
<feature type="transmembrane region" description="Helical" evidence="9">
    <location>
        <begin position="47"/>
        <end position="65"/>
    </location>
</feature>
<reference evidence="13" key="1">
    <citation type="submission" date="2025-08" db="UniProtKB">
        <authorList>
            <consortium name="RefSeq"/>
        </authorList>
    </citation>
    <scope>IDENTIFICATION</scope>
</reference>
<feature type="disulfide bond" evidence="5">
    <location>
        <begin position="441"/>
        <end position="456"/>
    </location>
</feature>
<feature type="disulfide bond" evidence="5">
    <location>
        <begin position="2005"/>
        <end position="2020"/>
    </location>
</feature>
<protein>
    <submittedName>
        <fullName evidence="13">Serine protease nudel isoform X1</fullName>
    </submittedName>
</protein>
<dbReference type="InterPro" id="IPR002172">
    <property type="entry name" value="LDrepeatLR_classA_rpt"/>
</dbReference>
<evidence type="ECO:0000259" key="10">
    <source>
        <dbReference type="PROSITE" id="PS50240"/>
    </source>
</evidence>
<dbReference type="InParanoid" id="A0A7E5WAL7"/>
<evidence type="ECO:0000256" key="6">
    <source>
        <dbReference type="PROSITE-ProRule" id="PRU00196"/>
    </source>
</evidence>
<keyword evidence="12" id="KW-1185">Reference proteome</keyword>
<dbReference type="SMART" id="SM00192">
    <property type="entry name" value="LDLa"/>
    <property type="match status" value="8"/>
</dbReference>
<keyword evidence="4 5" id="KW-1015">Disulfide bond</keyword>
<keyword evidence="3 7" id="KW-0720">Serine protease</keyword>
<keyword evidence="9" id="KW-0472">Membrane</keyword>
<gene>
    <name evidence="13" type="primary">LOC113500587</name>
</gene>
<dbReference type="CDD" id="cd00190">
    <property type="entry name" value="Tryp_SPc"/>
    <property type="match status" value="1"/>
</dbReference>
<dbReference type="CTD" id="38738"/>